<accession>A0AAD7CCL1</accession>
<evidence type="ECO:0000313" key="2">
    <source>
        <dbReference type="EMBL" id="KAJ7645009.1"/>
    </source>
</evidence>
<gene>
    <name evidence="2" type="ORF">B0H17DRAFT_1186975</name>
</gene>
<name>A0AAD7CCL1_MYCRO</name>
<feature type="region of interest" description="Disordered" evidence="1">
    <location>
        <begin position="67"/>
        <end position="115"/>
    </location>
</feature>
<keyword evidence="3" id="KW-1185">Reference proteome</keyword>
<evidence type="ECO:0000256" key="1">
    <source>
        <dbReference type="SAM" id="MobiDB-lite"/>
    </source>
</evidence>
<protein>
    <submittedName>
        <fullName evidence="2">Uncharacterized protein</fullName>
    </submittedName>
</protein>
<dbReference type="AlphaFoldDB" id="A0AAD7CCL1"/>
<dbReference type="Proteomes" id="UP001221757">
    <property type="component" value="Unassembled WGS sequence"/>
</dbReference>
<evidence type="ECO:0000313" key="3">
    <source>
        <dbReference type="Proteomes" id="UP001221757"/>
    </source>
</evidence>
<comment type="caution">
    <text evidence="2">The sequence shown here is derived from an EMBL/GenBank/DDBJ whole genome shotgun (WGS) entry which is preliminary data.</text>
</comment>
<sequence>MAPADNDPDALKVREWRHKLQKAFLTSTSLTEDEMPALDALFTAVEEYETMSIEYLAFSKIGKVMRHHSSPRAGPGPAGRRIQFSRTRYDPRGQVVPAPEFIPMGECGGGKGGAD</sequence>
<reference evidence="2" key="1">
    <citation type="submission" date="2023-03" db="EMBL/GenBank/DDBJ databases">
        <title>Massive genome expansion in bonnet fungi (Mycena s.s.) driven by repeated elements and novel gene families across ecological guilds.</title>
        <authorList>
            <consortium name="Lawrence Berkeley National Laboratory"/>
            <person name="Harder C.B."/>
            <person name="Miyauchi S."/>
            <person name="Viragh M."/>
            <person name="Kuo A."/>
            <person name="Thoen E."/>
            <person name="Andreopoulos B."/>
            <person name="Lu D."/>
            <person name="Skrede I."/>
            <person name="Drula E."/>
            <person name="Henrissat B."/>
            <person name="Morin E."/>
            <person name="Kohler A."/>
            <person name="Barry K."/>
            <person name="LaButti K."/>
            <person name="Morin E."/>
            <person name="Salamov A."/>
            <person name="Lipzen A."/>
            <person name="Mereny Z."/>
            <person name="Hegedus B."/>
            <person name="Baldrian P."/>
            <person name="Stursova M."/>
            <person name="Weitz H."/>
            <person name="Taylor A."/>
            <person name="Grigoriev I.V."/>
            <person name="Nagy L.G."/>
            <person name="Martin F."/>
            <person name="Kauserud H."/>
        </authorList>
    </citation>
    <scope>NUCLEOTIDE SEQUENCE</scope>
    <source>
        <strain evidence="2">CBHHK067</strain>
    </source>
</reference>
<proteinExistence type="predicted"/>
<organism evidence="2 3">
    <name type="scientific">Mycena rosella</name>
    <name type="common">Pink bonnet</name>
    <name type="synonym">Agaricus rosellus</name>
    <dbReference type="NCBI Taxonomy" id="1033263"/>
    <lineage>
        <taxon>Eukaryota</taxon>
        <taxon>Fungi</taxon>
        <taxon>Dikarya</taxon>
        <taxon>Basidiomycota</taxon>
        <taxon>Agaricomycotina</taxon>
        <taxon>Agaricomycetes</taxon>
        <taxon>Agaricomycetidae</taxon>
        <taxon>Agaricales</taxon>
        <taxon>Marasmiineae</taxon>
        <taxon>Mycenaceae</taxon>
        <taxon>Mycena</taxon>
    </lineage>
</organism>
<dbReference type="EMBL" id="JARKIE010000404">
    <property type="protein sequence ID" value="KAJ7645009.1"/>
    <property type="molecule type" value="Genomic_DNA"/>
</dbReference>
<feature type="compositionally biased region" description="Gly residues" evidence="1">
    <location>
        <begin position="106"/>
        <end position="115"/>
    </location>
</feature>